<dbReference type="GO" id="GO:0005524">
    <property type="term" value="F:ATP binding"/>
    <property type="evidence" value="ECO:0007669"/>
    <property type="project" value="InterPro"/>
</dbReference>
<dbReference type="Proteomes" id="UP000541444">
    <property type="component" value="Unassembled WGS sequence"/>
</dbReference>
<evidence type="ECO:0000256" key="1">
    <source>
        <dbReference type="ARBA" id="ARBA00004123"/>
    </source>
</evidence>
<dbReference type="InterPro" id="IPR000719">
    <property type="entry name" value="Prot_kinase_dom"/>
</dbReference>
<accession>A0A7J7P173</accession>
<dbReference type="FunFam" id="2.130.10.10:FF:000090">
    <property type="entry name" value="E3 ubiquitin-protein ligase RFWD2 isoform X1"/>
    <property type="match status" value="1"/>
</dbReference>
<name>A0A7J7P173_9MAGN</name>
<keyword evidence="8" id="KW-0607">Phytochrome signaling pathway</keyword>
<dbReference type="GO" id="GO:0004672">
    <property type="term" value="F:protein kinase activity"/>
    <property type="evidence" value="ECO:0007669"/>
    <property type="project" value="InterPro"/>
</dbReference>
<dbReference type="SUPFAM" id="SSF56112">
    <property type="entry name" value="Protein kinase-like (PK-like)"/>
    <property type="match status" value="1"/>
</dbReference>
<dbReference type="PROSITE" id="PS50294">
    <property type="entry name" value="WD_REPEATS_REGION"/>
    <property type="match status" value="1"/>
</dbReference>
<keyword evidence="4" id="KW-0677">Repeat</keyword>
<dbReference type="AlphaFoldDB" id="A0A7J7P173"/>
<dbReference type="InterPro" id="IPR019775">
    <property type="entry name" value="WD40_repeat_CS"/>
</dbReference>
<evidence type="ECO:0000256" key="7">
    <source>
        <dbReference type="ARBA" id="ARBA00023242"/>
    </source>
</evidence>
<dbReference type="PROSITE" id="PS00678">
    <property type="entry name" value="WD_REPEATS_1"/>
    <property type="match status" value="2"/>
</dbReference>
<dbReference type="PROSITE" id="PS50082">
    <property type="entry name" value="WD_REPEATS_2"/>
    <property type="match status" value="2"/>
</dbReference>
<dbReference type="PRINTS" id="PR00320">
    <property type="entry name" value="GPROTEINBRPT"/>
</dbReference>
<dbReference type="PANTHER" id="PTHR44218:SF6">
    <property type="entry name" value="PROTEIN SUPPRESSOR OF PHYA-105 1"/>
    <property type="match status" value="1"/>
</dbReference>
<keyword evidence="14" id="KW-1185">Reference proteome</keyword>
<organism evidence="13 14">
    <name type="scientific">Kingdonia uniflora</name>
    <dbReference type="NCBI Taxonomy" id="39325"/>
    <lineage>
        <taxon>Eukaryota</taxon>
        <taxon>Viridiplantae</taxon>
        <taxon>Streptophyta</taxon>
        <taxon>Embryophyta</taxon>
        <taxon>Tracheophyta</taxon>
        <taxon>Spermatophyta</taxon>
        <taxon>Magnoliopsida</taxon>
        <taxon>Ranunculales</taxon>
        <taxon>Circaeasteraceae</taxon>
        <taxon>Kingdonia</taxon>
    </lineage>
</organism>
<dbReference type="OrthoDB" id="273771at2759"/>
<dbReference type="GO" id="GO:0042802">
    <property type="term" value="F:identical protein binding"/>
    <property type="evidence" value="ECO:0007669"/>
    <property type="project" value="UniProtKB-ARBA"/>
</dbReference>
<protein>
    <recommendedName>
        <fullName evidence="12">Protein kinase domain-containing protein</fullName>
    </recommendedName>
</protein>
<evidence type="ECO:0000256" key="6">
    <source>
        <dbReference type="ARBA" id="ARBA00023054"/>
    </source>
</evidence>
<comment type="subcellular location">
    <subcellularLocation>
        <location evidence="1">Nucleus</location>
    </subcellularLocation>
</comment>
<proteinExistence type="predicted"/>
<evidence type="ECO:0000313" key="13">
    <source>
        <dbReference type="EMBL" id="KAF6172992.1"/>
    </source>
</evidence>
<dbReference type="InterPro" id="IPR020472">
    <property type="entry name" value="WD40_PAC1"/>
</dbReference>
<feature type="repeat" description="WD" evidence="9">
    <location>
        <begin position="867"/>
        <end position="907"/>
    </location>
</feature>
<dbReference type="InterPro" id="IPR044630">
    <property type="entry name" value="SPA1/2/3/4"/>
</dbReference>
<dbReference type="GO" id="GO:0009640">
    <property type="term" value="P:photomorphogenesis"/>
    <property type="evidence" value="ECO:0007669"/>
    <property type="project" value="InterPro"/>
</dbReference>
<gene>
    <name evidence="13" type="ORF">GIB67_006368</name>
</gene>
<evidence type="ECO:0000313" key="14">
    <source>
        <dbReference type="Proteomes" id="UP000541444"/>
    </source>
</evidence>
<dbReference type="InterPro" id="IPR001680">
    <property type="entry name" value="WD40_rpt"/>
</dbReference>
<keyword evidence="5" id="KW-0833">Ubl conjugation pathway</keyword>
<feature type="compositionally biased region" description="Polar residues" evidence="11">
    <location>
        <begin position="54"/>
        <end position="64"/>
    </location>
</feature>
<feature type="domain" description="Protein kinase" evidence="12">
    <location>
        <begin position="105"/>
        <end position="514"/>
    </location>
</feature>
<evidence type="ECO:0000256" key="3">
    <source>
        <dbReference type="ARBA" id="ARBA00022679"/>
    </source>
</evidence>
<sequence length="1006" mass="112017">MMGGVGGGEEVVEVAEKAHLKGKEIDGSPGMLLAGRDWREGSPQVLSDSLKGKSISTGASSEPCSRSDCDDMIEELTLKKYPNPNFVVVGSSTNREAKSIRQSQWHHFYQLGGGSGNKSSHRENVTSGGSEKAMGNLVTEELSQDHVEISEHLIDSNKNPVVAKSMLSPTGIRTKLLSSSGFTQFFVKNSLNAKGVVSNRPEARNGFAAANMNRNKEKSVQITRVADASTASPNLGVKADVTLPHTVVETDPKPPNSFQDGISLMEWLKPGSHIVNKAEKLHIFRQILEVVNHAHSRQIVLNDIRPSSFKLLPPSRVKYVGFLARRELLETSAEHHFSRKRLPEESLCPCHISSFKHKRPSEIMLHSTEHSRCINSTGSQGSGYNTIQQHNSPSEYRPLNKSGLPMVSNNVQQQFTSANVQLEEKWYISPEEHDGSGSSFSSNIYCLGILLFELLCYFKSLKARAKAMLDLRHRILPPSFLSEYPREAGFCLWLLHPIPSSRPTTREILQSELICESQEFSPGDQSSLSVDEDQAESELLLHFLKSLKDQMQKQASKLVEEVGCLQADLEDVGKRHMLIAQTSSKDPLRLEAFPRATSLSNMIETRLIRNIDQLENAYFTMKSQGQLSDSSEMGRTDKDLLQNRERWLPVQKEMNQNPDDRLRMFFDGLCKYARYSTFEVRGTLRNADLLNSANVICSLSFDRDEDFFAAAGVSKKIKIFDFHNLLDDSIDIHYPVIELSSKSKLSCICWNNYIKNYLASTDYDGVVQIWDASTGQGFSQYAEHQKRAWSVDFSQLDPTNLASGSDDHSVKLWTINERKSVSTIRNVANVCCVQFSPHSANLLAFGSADYKTYCYDLRNTKNPWCTMSGHGKAVSYVKFLDPETLISASTDNTLKLWDLNKTNSSGLSVNACSLTFRGHTNEKNFVGLSVSEGYIACGSETNEVYAYHRSLPMPLTSHKFGSVDPISGQETIDDNGQFVSSVCWRGKSDVVVTANSSGSIKVLQVM</sequence>
<reference evidence="13 14" key="1">
    <citation type="journal article" date="2020" name="IScience">
        <title>Genome Sequencing of the Endangered Kingdonia uniflora (Circaeasteraceae, Ranunculales) Reveals Potential Mechanisms of Evolutionary Specialization.</title>
        <authorList>
            <person name="Sun Y."/>
            <person name="Deng T."/>
            <person name="Zhang A."/>
            <person name="Moore M.J."/>
            <person name="Landis J.B."/>
            <person name="Lin N."/>
            <person name="Zhang H."/>
            <person name="Zhang X."/>
            <person name="Huang J."/>
            <person name="Zhang X."/>
            <person name="Sun H."/>
            <person name="Wang H."/>
        </authorList>
    </citation>
    <scope>NUCLEOTIDE SEQUENCE [LARGE SCALE GENOMIC DNA]</scope>
    <source>
        <strain evidence="13">TB1705</strain>
        <tissue evidence="13">Leaf</tissue>
    </source>
</reference>
<evidence type="ECO:0000256" key="5">
    <source>
        <dbReference type="ARBA" id="ARBA00022786"/>
    </source>
</evidence>
<keyword evidence="7" id="KW-0539">Nucleus</keyword>
<evidence type="ECO:0000256" key="9">
    <source>
        <dbReference type="PROSITE-ProRule" id="PRU00221"/>
    </source>
</evidence>
<dbReference type="EMBL" id="JACGCM010000375">
    <property type="protein sequence ID" value="KAF6172992.1"/>
    <property type="molecule type" value="Genomic_DNA"/>
</dbReference>
<dbReference type="PROSITE" id="PS50011">
    <property type="entry name" value="PROTEIN_KINASE_DOM"/>
    <property type="match status" value="1"/>
</dbReference>
<feature type="region of interest" description="Disordered" evidence="11">
    <location>
        <begin position="111"/>
        <end position="130"/>
    </location>
</feature>
<dbReference type="SUPFAM" id="SSF50978">
    <property type="entry name" value="WD40 repeat-like"/>
    <property type="match status" value="1"/>
</dbReference>
<evidence type="ECO:0000256" key="11">
    <source>
        <dbReference type="SAM" id="MobiDB-lite"/>
    </source>
</evidence>
<dbReference type="Gene3D" id="2.130.10.10">
    <property type="entry name" value="YVTN repeat-like/Quinoprotein amine dehydrogenase"/>
    <property type="match status" value="1"/>
</dbReference>
<dbReference type="InterPro" id="IPR015943">
    <property type="entry name" value="WD40/YVTN_repeat-like_dom_sf"/>
</dbReference>
<dbReference type="SMART" id="SM00220">
    <property type="entry name" value="S_TKc"/>
    <property type="match status" value="1"/>
</dbReference>
<dbReference type="SMART" id="SM00320">
    <property type="entry name" value="WD40"/>
    <property type="match status" value="7"/>
</dbReference>
<evidence type="ECO:0000256" key="4">
    <source>
        <dbReference type="ARBA" id="ARBA00022737"/>
    </source>
</evidence>
<feature type="coiled-coil region" evidence="10">
    <location>
        <begin position="541"/>
        <end position="568"/>
    </location>
</feature>
<dbReference type="Gene3D" id="1.10.510.10">
    <property type="entry name" value="Transferase(Phosphotransferase) domain 1"/>
    <property type="match status" value="1"/>
</dbReference>
<dbReference type="PANTHER" id="PTHR44218">
    <property type="entry name" value="PROTEIN SPA1-RELATED 2"/>
    <property type="match status" value="1"/>
</dbReference>
<feature type="repeat" description="WD" evidence="9">
    <location>
        <begin position="781"/>
        <end position="823"/>
    </location>
</feature>
<keyword evidence="3" id="KW-0808">Transferase</keyword>
<keyword evidence="6 10" id="KW-0175">Coiled coil</keyword>
<evidence type="ECO:0000256" key="2">
    <source>
        <dbReference type="ARBA" id="ARBA00022574"/>
    </source>
</evidence>
<dbReference type="Pfam" id="PF00400">
    <property type="entry name" value="WD40"/>
    <property type="match status" value="2"/>
</dbReference>
<dbReference type="GO" id="GO:0005634">
    <property type="term" value="C:nucleus"/>
    <property type="evidence" value="ECO:0007669"/>
    <property type="project" value="UniProtKB-SubCell"/>
</dbReference>
<feature type="region of interest" description="Disordered" evidence="11">
    <location>
        <begin position="42"/>
        <end position="66"/>
    </location>
</feature>
<evidence type="ECO:0000256" key="8">
    <source>
        <dbReference type="ARBA" id="ARBA00084091"/>
    </source>
</evidence>
<comment type="caution">
    <text evidence="13">The sequence shown here is derived from an EMBL/GenBank/DDBJ whole genome shotgun (WGS) entry which is preliminary data.</text>
</comment>
<dbReference type="InterPro" id="IPR011009">
    <property type="entry name" value="Kinase-like_dom_sf"/>
</dbReference>
<keyword evidence="2 9" id="KW-0853">WD repeat</keyword>
<evidence type="ECO:0000259" key="12">
    <source>
        <dbReference type="PROSITE" id="PS50011"/>
    </source>
</evidence>
<evidence type="ECO:0000256" key="10">
    <source>
        <dbReference type="SAM" id="Coils"/>
    </source>
</evidence>
<dbReference type="GO" id="GO:0009585">
    <property type="term" value="P:red, far-red light phototransduction"/>
    <property type="evidence" value="ECO:0007669"/>
    <property type="project" value="UniProtKB-KW"/>
</dbReference>
<dbReference type="InterPro" id="IPR036322">
    <property type="entry name" value="WD40_repeat_dom_sf"/>
</dbReference>